<gene>
    <name evidence="2" type="ORF">NKR23_g1130</name>
</gene>
<proteinExistence type="predicted"/>
<name>A0AA38VPU0_9PEZI</name>
<protein>
    <submittedName>
        <fullName evidence="2">Pea pathogenicity protein 2</fullName>
    </submittedName>
</protein>
<feature type="domain" description="SnoaL-like" evidence="1">
    <location>
        <begin position="20"/>
        <end position="144"/>
    </location>
</feature>
<dbReference type="SUPFAM" id="SSF54427">
    <property type="entry name" value="NTF2-like"/>
    <property type="match status" value="1"/>
</dbReference>
<evidence type="ECO:0000313" key="3">
    <source>
        <dbReference type="Proteomes" id="UP001174694"/>
    </source>
</evidence>
<dbReference type="InterPro" id="IPR037401">
    <property type="entry name" value="SnoaL-like"/>
</dbReference>
<dbReference type="AlphaFoldDB" id="A0AA38VPU0"/>
<sequence length="230" mass="26776">MTSPVDPQPKVYSHINGSQQELLDRFAVSEICKGWSVYRDASEWSNYRDLWTEDAQVWTTWTGGLHIDDFIKASKAGKAKGDFIMHRECGTLVDLNPATDRAVGKMKTTITQRFEYEGVPYDVDCDNVFVFFCLRTPSGWKARYYKVFYARDKLVMVGPPTPDAVEKLAGLFSKEELAKYPEGYQYLAVAQHSIGHPIEMKLPTWRNEYYQRMYKCMEEWLEGKEIDLYW</sequence>
<reference evidence="2" key="1">
    <citation type="submission" date="2022-07" db="EMBL/GenBank/DDBJ databases">
        <title>Fungi with potential for degradation of polypropylene.</title>
        <authorList>
            <person name="Gostincar C."/>
        </authorList>
    </citation>
    <scope>NUCLEOTIDE SEQUENCE</scope>
    <source>
        <strain evidence="2">EXF-13308</strain>
    </source>
</reference>
<dbReference type="EMBL" id="JANBVO010000002">
    <property type="protein sequence ID" value="KAJ9156531.1"/>
    <property type="molecule type" value="Genomic_DNA"/>
</dbReference>
<dbReference type="Proteomes" id="UP001174694">
    <property type="component" value="Unassembled WGS sequence"/>
</dbReference>
<organism evidence="2 3">
    <name type="scientific">Pleurostoma richardsiae</name>
    <dbReference type="NCBI Taxonomy" id="41990"/>
    <lineage>
        <taxon>Eukaryota</taxon>
        <taxon>Fungi</taxon>
        <taxon>Dikarya</taxon>
        <taxon>Ascomycota</taxon>
        <taxon>Pezizomycotina</taxon>
        <taxon>Sordariomycetes</taxon>
        <taxon>Sordariomycetidae</taxon>
        <taxon>Calosphaeriales</taxon>
        <taxon>Pleurostomataceae</taxon>
        <taxon>Pleurostoma</taxon>
    </lineage>
</organism>
<dbReference type="Gene3D" id="3.10.450.50">
    <property type="match status" value="1"/>
</dbReference>
<comment type="caution">
    <text evidence="2">The sequence shown here is derived from an EMBL/GenBank/DDBJ whole genome shotgun (WGS) entry which is preliminary data.</text>
</comment>
<dbReference type="Pfam" id="PF13577">
    <property type="entry name" value="SnoaL_4"/>
    <property type="match status" value="1"/>
</dbReference>
<evidence type="ECO:0000313" key="2">
    <source>
        <dbReference type="EMBL" id="KAJ9156531.1"/>
    </source>
</evidence>
<keyword evidence="3" id="KW-1185">Reference proteome</keyword>
<accession>A0AA38VPU0</accession>
<dbReference type="InterPro" id="IPR032710">
    <property type="entry name" value="NTF2-like_dom_sf"/>
</dbReference>
<evidence type="ECO:0000259" key="1">
    <source>
        <dbReference type="Pfam" id="PF13577"/>
    </source>
</evidence>